<keyword evidence="3" id="KW-1185">Reference proteome</keyword>
<dbReference type="InterPro" id="IPR007831">
    <property type="entry name" value="T2SS_GspE_N"/>
</dbReference>
<dbReference type="SUPFAM" id="SSF160246">
    <property type="entry name" value="EspE N-terminal domain-like"/>
    <property type="match status" value="2"/>
</dbReference>
<evidence type="ECO:0000313" key="3">
    <source>
        <dbReference type="Proteomes" id="UP000002431"/>
    </source>
</evidence>
<dbReference type="KEGG" id="dge:Dgeo_3091"/>
<organism evidence="2 3">
    <name type="scientific">Deinococcus geothermalis (strain DSM 11300 / CIP 105573 / AG-3a)</name>
    <dbReference type="NCBI Taxonomy" id="319795"/>
    <lineage>
        <taxon>Bacteria</taxon>
        <taxon>Thermotogati</taxon>
        <taxon>Deinococcota</taxon>
        <taxon>Deinococci</taxon>
        <taxon>Deinococcales</taxon>
        <taxon>Deinococcaceae</taxon>
        <taxon>Deinococcus</taxon>
    </lineage>
</organism>
<dbReference type="HOGENOM" id="CLU_1018301_0_0_0"/>
<evidence type="ECO:0000259" key="1">
    <source>
        <dbReference type="Pfam" id="PF05157"/>
    </source>
</evidence>
<name>A8ZRM3_DEIGD</name>
<dbReference type="EMBL" id="CP000856">
    <property type="protein sequence ID" value="ABW35132.1"/>
    <property type="molecule type" value="Genomic_DNA"/>
</dbReference>
<dbReference type="RefSeq" id="WP_012173256.1">
    <property type="nucleotide sequence ID" value="NC_009939.1"/>
</dbReference>
<protein>
    <submittedName>
        <fullName evidence="2">General secretory system II protein E domain protein</fullName>
    </submittedName>
</protein>
<dbReference type="Pfam" id="PF05157">
    <property type="entry name" value="MshEN"/>
    <property type="match status" value="1"/>
</dbReference>
<evidence type="ECO:0000313" key="2">
    <source>
        <dbReference type="EMBL" id="ABW35132.1"/>
    </source>
</evidence>
<feature type="domain" description="Type II secretion system protein GspE N-terminal" evidence="1">
    <location>
        <begin position="184"/>
        <end position="265"/>
    </location>
</feature>
<dbReference type="Gene3D" id="3.30.300.160">
    <property type="entry name" value="Type II secretion system, protein E, N-terminal domain"/>
    <property type="match status" value="1"/>
</dbReference>
<sequence length="273" mass="30421">MITLPTAESSREELLSELASVHVITPEQARNVHAECARGATLTSALALLTDEREVWAFLSARAGKSFFRTHHALQVFFTDLLDHHAALAHQVLPWRTRGPELQVLTYNPGRVDGPAPEFGGRSLNHTVISPTVWRYLYDLAYPTCVTGSLNEAQARALVTGTPLGEVVSTTPEQRAEILAITRGYHYIDLRRDPIDDAVRLLISTPVKALTRAYPHHLEGQRLVVMMVDPDDQAALRRLQQQAQLELIPTITTQDVIDQLVAEDERSGRWVEG</sequence>
<dbReference type="AlphaFoldDB" id="A8ZRM3"/>
<dbReference type="InterPro" id="IPR037257">
    <property type="entry name" value="T2SS_E_N_sf"/>
</dbReference>
<accession>A8ZRM3</accession>
<geneLocation type="plasmid" evidence="2 3">
    <name>pDGEO02</name>
</geneLocation>
<gene>
    <name evidence="2" type="ORF">Dgeo_3091</name>
</gene>
<proteinExistence type="predicted"/>
<reference evidence="2" key="1">
    <citation type="submission" date="2007-10" db="EMBL/GenBank/DDBJ databases">
        <title>Complete sequence of Plasmid2 pDGEO02 of Deinococcus geothermalis DSM 11300.</title>
        <authorList>
            <consortium name="US DOE Joint Genome Institute"/>
            <person name="Copeland A."/>
            <person name="Lucas S."/>
            <person name="Lapidus A."/>
            <person name="Barry K."/>
            <person name="Detter J.C."/>
            <person name="Glavina del Rio T."/>
            <person name="Hammon N."/>
            <person name="Israni S."/>
            <person name="Dalin E."/>
            <person name="Tice H."/>
            <person name="Pitluck S."/>
            <person name="Brettin T."/>
            <person name="Bruce D."/>
            <person name="Han C."/>
            <person name="Tapia R."/>
            <person name="Saunders E."/>
            <person name="Gilna P."/>
            <person name="Schmutz J."/>
            <person name="Larimer F."/>
            <person name="Land M."/>
            <person name="Hauser L."/>
            <person name="Kyrpides N."/>
            <person name="Kim E."/>
            <person name="Daly M.J."/>
            <person name="Fredrickson J.K."/>
            <person name="Makarova K.S."/>
            <person name="Gaidamakova E.K."/>
            <person name="Zhai M."/>
            <person name="Richardson P."/>
        </authorList>
    </citation>
    <scope>NUCLEOTIDE SEQUENCE [LARGE SCALE GENOMIC DNA]</scope>
    <source>
        <strain evidence="2">DSM 11300</strain>
        <plasmid evidence="2">pDGEO02</plasmid>
    </source>
</reference>
<dbReference type="Proteomes" id="UP000002431">
    <property type="component" value="Plasmid pDGEO02"/>
</dbReference>
<keyword evidence="2" id="KW-0614">Plasmid</keyword>